<accession>A0A0D2THQ0</accession>
<dbReference type="KEGG" id="gra:105801026"/>
<dbReference type="PANTHER" id="PTHR33070:SF109">
    <property type="entry name" value="DOMAIN PROTEIN, PUTATIVE (DUF241)-RELATED"/>
    <property type="match status" value="1"/>
</dbReference>
<dbReference type="GO" id="GO:0048364">
    <property type="term" value="P:root development"/>
    <property type="evidence" value="ECO:0007669"/>
    <property type="project" value="InterPro"/>
</dbReference>
<dbReference type="eggNOG" id="ENOG502QUY1">
    <property type="taxonomic scope" value="Eukaryota"/>
</dbReference>
<dbReference type="STRING" id="29730.A0A0D2THQ0"/>
<dbReference type="GO" id="GO:0048367">
    <property type="term" value="P:shoot system development"/>
    <property type="evidence" value="ECO:0007669"/>
    <property type="project" value="InterPro"/>
</dbReference>
<evidence type="ECO:0008006" key="3">
    <source>
        <dbReference type="Google" id="ProtNLM"/>
    </source>
</evidence>
<protein>
    <recommendedName>
        <fullName evidence="3">DUF241 domain-containing protein</fullName>
    </recommendedName>
</protein>
<dbReference type="OMA" id="VNYIKFR"/>
<dbReference type="EMBL" id="CM001746">
    <property type="protein sequence ID" value="KJB43235.1"/>
    <property type="molecule type" value="Genomic_DNA"/>
</dbReference>
<evidence type="ECO:0000313" key="2">
    <source>
        <dbReference type="Proteomes" id="UP000032304"/>
    </source>
</evidence>
<evidence type="ECO:0000313" key="1">
    <source>
        <dbReference type="EMBL" id="KJB43235.1"/>
    </source>
</evidence>
<dbReference type="AlphaFoldDB" id="A0A0D2THQ0"/>
<dbReference type="Gramene" id="KJB43235">
    <property type="protein sequence ID" value="KJB43235"/>
    <property type="gene ID" value="B456_007G189700"/>
</dbReference>
<name>A0A0D2THQ0_GOSRA</name>
<keyword evidence="2" id="KW-1185">Reference proteome</keyword>
<reference evidence="1 2" key="1">
    <citation type="journal article" date="2012" name="Nature">
        <title>Repeated polyploidization of Gossypium genomes and the evolution of spinnable cotton fibres.</title>
        <authorList>
            <person name="Paterson A.H."/>
            <person name="Wendel J.F."/>
            <person name="Gundlach H."/>
            <person name="Guo H."/>
            <person name="Jenkins J."/>
            <person name="Jin D."/>
            <person name="Llewellyn D."/>
            <person name="Showmaker K.C."/>
            <person name="Shu S."/>
            <person name="Udall J."/>
            <person name="Yoo M.J."/>
            <person name="Byers R."/>
            <person name="Chen W."/>
            <person name="Doron-Faigenboim A."/>
            <person name="Duke M.V."/>
            <person name="Gong L."/>
            <person name="Grimwood J."/>
            <person name="Grover C."/>
            <person name="Grupp K."/>
            <person name="Hu G."/>
            <person name="Lee T.H."/>
            <person name="Li J."/>
            <person name="Lin L."/>
            <person name="Liu T."/>
            <person name="Marler B.S."/>
            <person name="Page J.T."/>
            <person name="Roberts A.W."/>
            <person name="Romanel E."/>
            <person name="Sanders W.S."/>
            <person name="Szadkowski E."/>
            <person name="Tan X."/>
            <person name="Tang H."/>
            <person name="Xu C."/>
            <person name="Wang J."/>
            <person name="Wang Z."/>
            <person name="Zhang D."/>
            <person name="Zhang L."/>
            <person name="Ashrafi H."/>
            <person name="Bedon F."/>
            <person name="Bowers J.E."/>
            <person name="Brubaker C.L."/>
            <person name="Chee P.W."/>
            <person name="Das S."/>
            <person name="Gingle A.R."/>
            <person name="Haigler C.H."/>
            <person name="Harker D."/>
            <person name="Hoffmann L.V."/>
            <person name="Hovav R."/>
            <person name="Jones D.C."/>
            <person name="Lemke C."/>
            <person name="Mansoor S."/>
            <person name="ur Rahman M."/>
            <person name="Rainville L.N."/>
            <person name="Rambani A."/>
            <person name="Reddy U.K."/>
            <person name="Rong J.K."/>
            <person name="Saranga Y."/>
            <person name="Scheffler B.E."/>
            <person name="Scheffler J.A."/>
            <person name="Stelly D.M."/>
            <person name="Triplett B.A."/>
            <person name="Van Deynze A."/>
            <person name="Vaslin M.F."/>
            <person name="Waghmare V.N."/>
            <person name="Walford S.A."/>
            <person name="Wright R.J."/>
            <person name="Zaki E.A."/>
            <person name="Zhang T."/>
            <person name="Dennis E.S."/>
            <person name="Mayer K.F."/>
            <person name="Peterson D.G."/>
            <person name="Rokhsar D.S."/>
            <person name="Wang X."/>
            <person name="Schmutz J."/>
        </authorList>
    </citation>
    <scope>NUCLEOTIDE SEQUENCE [LARGE SCALE GENOMIC DNA]</scope>
</reference>
<dbReference type="PANTHER" id="PTHR33070">
    <property type="entry name" value="OS06G0725500 PROTEIN"/>
    <property type="match status" value="1"/>
</dbReference>
<dbReference type="Proteomes" id="UP000032304">
    <property type="component" value="Chromosome 7"/>
</dbReference>
<gene>
    <name evidence="1" type="ORF">B456_007G189700</name>
</gene>
<sequence length="293" mass="33501">MGGKYHSRSISLPSRSHPTTLRIEDELNRLKAWDASSPLTTCESIFTCLSGLEDLYRCMNDLLSMPSTQQVLSQYHQHEKCIDELLDGSVRLLDICGIARDNMYEIKEHVHTLQSALRRRKGDLSIEDNIVNYIKFRKQMKKKGKKLITELKQMGNKLGASPLLLDQHQDEDQYHHFSAVIRVLTQVNAISASILQPFFSFLSSPVSSKQTRWSVVSKLMMHKGVISCEENVNELESVDAALRRHTCDVEKLQMAHKRLVELESGIEGLENRLECVFRHLIKARTSLLNIISQ</sequence>
<organism evidence="1 2">
    <name type="scientific">Gossypium raimondii</name>
    <name type="common">Peruvian cotton</name>
    <name type="synonym">Gossypium klotzschianum subsp. raimondii</name>
    <dbReference type="NCBI Taxonomy" id="29730"/>
    <lineage>
        <taxon>Eukaryota</taxon>
        <taxon>Viridiplantae</taxon>
        <taxon>Streptophyta</taxon>
        <taxon>Embryophyta</taxon>
        <taxon>Tracheophyta</taxon>
        <taxon>Spermatophyta</taxon>
        <taxon>Magnoliopsida</taxon>
        <taxon>eudicotyledons</taxon>
        <taxon>Gunneridae</taxon>
        <taxon>Pentapetalae</taxon>
        <taxon>rosids</taxon>
        <taxon>malvids</taxon>
        <taxon>Malvales</taxon>
        <taxon>Malvaceae</taxon>
        <taxon>Malvoideae</taxon>
        <taxon>Gossypium</taxon>
    </lineage>
</organism>
<dbReference type="Pfam" id="PF03087">
    <property type="entry name" value="BPS1"/>
    <property type="match status" value="1"/>
</dbReference>
<dbReference type="InterPro" id="IPR004320">
    <property type="entry name" value="BPS1_pln"/>
</dbReference>
<dbReference type="OrthoDB" id="1701699at2759"/>
<proteinExistence type="predicted"/>